<evidence type="ECO:0000256" key="1">
    <source>
        <dbReference type="SAM" id="MobiDB-lite"/>
    </source>
</evidence>
<reference evidence="2 3" key="1">
    <citation type="submission" date="2024-01" db="EMBL/GenBank/DDBJ databases">
        <authorList>
            <person name="Allen C."/>
            <person name="Tagirdzhanova G."/>
        </authorList>
    </citation>
    <scope>NUCLEOTIDE SEQUENCE [LARGE SCALE GENOMIC DNA]</scope>
</reference>
<name>A0ABP0B6E0_9PEZI</name>
<evidence type="ECO:0000313" key="3">
    <source>
        <dbReference type="Proteomes" id="UP001642405"/>
    </source>
</evidence>
<comment type="caution">
    <text evidence="2">The sequence shown here is derived from an EMBL/GenBank/DDBJ whole genome shotgun (WGS) entry which is preliminary data.</text>
</comment>
<evidence type="ECO:0000313" key="2">
    <source>
        <dbReference type="EMBL" id="CAK7215158.1"/>
    </source>
</evidence>
<feature type="compositionally biased region" description="Basic and acidic residues" evidence="1">
    <location>
        <begin position="10"/>
        <end position="24"/>
    </location>
</feature>
<organism evidence="2 3">
    <name type="scientific">Sporothrix curviconia</name>
    <dbReference type="NCBI Taxonomy" id="1260050"/>
    <lineage>
        <taxon>Eukaryota</taxon>
        <taxon>Fungi</taxon>
        <taxon>Dikarya</taxon>
        <taxon>Ascomycota</taxon>
        <taxon>Pezizomycotina</taxon>
        <taxon>Sordariomycetes</taxon>
        <taxon>Sordariomycetidae</taxon>
        <taxon>Ophiostomatales</taxon>
        <taxon>Ophiostomataceae</taxon>
        <taxon>Sporothrix</taxon>
    </lineage>
</organism>
<dbReference type="Proteomes" id="UP001642405">
    <property type="component" value="Unassembled WGS sequence"/>
</dbReference>
<sequence>MSVTAQDGMGLDKEAPSKEDSTHAEALARETIISRASHVRSLLTGSLDLLSSHQNSLRYVEGHDLLSRLNMWAGHTGVFAEFHISLDYRLRDIPDLKELILAHLRTMRLRLEQRKADSWSRGWTCSMLHFT</sequence>
<feature type="region of interest" description="Disordered" evidence="1">
    <location>
        <begin position="1"/>
        <end position="24"/>
    </location>
</feature>
<proteinExistence type="predicted"/>
<keyword evidence="3" id="KW-1185">Reference proteome</keyword>
<dbReference type="EMBL" id="CAWUHB010000009">
    <property type="protein sequence ID" value="CAK7215158.1"/>
    <property type="molecule type" value="Genomic_DNA"/>
</dbReference>
<protein>
    <submittedName>
        <fullName evidence="2">Uncharacterized protein</fullName>
    </submittedName>
</protein>
<gene>
    <name evidence="2" type="ORF">SCUCBS95973_002385</name>
</gene>
<accession>A0ABP0B6E0</accession>